<dbReference type="RefSeq" id="WP_168886500.1">
    <property type="nucleotide sequence ID" value="NZ_JABAHY010000002.1"/>
</dbReference>
<dbReference type="InterPro" id="IPR005471">
    <property type="entry name" value="Tscrpt_reg_IclR_N"/>
</dbReference>
<comment type="caution">
    <text evidence="9">The sequence shown here is derived from an EMBL/GenBank/DDBJ whole genome shotgun (WGS) entry which is preliminary data.</text>
</comment>
<dbReference type="Gene3D" id="3.30.450.40">
    <property type="match status" value="1"/>
</dbReference>
<dbReference type="SUPFAM" id="SSF55781">
    <property type="entry name" value="GAF domain-like"/>
    <property type="match status" value="1"/>
</dbReference>
<organism evidence="9 10">
    <name type="scientific">Nesterenkonia sedimenti</name>
    <dbReference type="NCBI Taxonomy" id="1463632"/>
    <lineage>
        <taxon>Bacteria</taxon>
        <taxon>Bacillati</taxon>
        <taxon>Actinomycetota</taxon>
        <taxon>Actinomycetes</taxon>
        <taxon>Micrococcales</taxon>
        <taxon>Micrococcaceae</taxon>
        <taxon>Nesterenkonia</taxon>
    </lineage>
</organism>
<evidence type="ECO:0000259" key="8">
    <source>
        <dbReference type="PROSITE" id="PS51078"/>
    </source>
</evidence>
<keyword evidence="2" id="KW-0805">Transcription regulation</keyword>
<dbReference type="GO" id="GO:0003677">
    <property type="term" value="F:DNA binding"/>
    <property type="evidence" value="ECO:0007669"/>
    <property type="project" value="UniProtKB-KW"/>
</dbReference>
<dbReference type="InterPro" id="IPR036390">
    <property type="entry name" value="WH_DNA-bd_sf"/>
</dbReference>
<evidence type="ECO:0000259" key="7">
    <source>
        <dbReference type="PROSITE" id="PS51077"/>
    </source>
</evidence>
<dbReference type="PROSITE" id="PS51077">
    <property type="entry name" value="HTH_ICLR"/>
    <property type="match status" value="1"/>
</dbReference>
<dbReference type="PROSITE" id="PS51078">
    <property type="entry name" value="ICLR_ED"/>
    <property type="match status" value="1"/>
</dbReference>
<evidence type="ECO:0000256" key="5">
    <source>
        <dbReference type="ARBA" id="ARBA00058938"/>
    </source>
</evidence>
<keyword evidence="4" id="KW-0804">Transcription</keyword>
<dbReference type="FunFam" id="1.10.10.10:FF:000056">
    <property type="entry name" value="IclR family transcriptional regulator"/>
    <property type="match status" value="1"/>
</dbReference>
<dbReference type="InterPro" id="IPR029016">
    <property type="entry name" value="GAF-like_dom_sf"/>
</dbReference>
<name>A0A7X8TI25_9MICC</name>
<protein>
    <recommendedName>
        <fullName evidence="6">Glycerol operon regulatory protein</fullName>
    </recommendedName>
</protein>
<dbReference type="Gene3D" id="1.10.10.10">
    <property type="entry name" value="Winged helix-like DNA-binding domain superfamily/Winged helix DNA-binding domain"/>
    <property type="match status" value="1"/>
</dbReference>
<evidence type="ECO:0000256" key="6">
    <source>
        <dbReference type="ARBA" id="ARBA00070406"/>
    </source>
</evidence>
<feature type="domain" description="IclR-ED" evidence="8">
    <location>
        <begin position="71"/>
        <end position="254"/>
    </location>
</feature>
<keyword evidence="1" id="KW-0319">Glycerol metabolism</keyword>
<evidence type="ECO:0000256" key="3">
    <source>
        <dbReference type="ARBA" id="ARBA00023125"/>
    </source>
</evidence>
<feature type="domain" description="HTH iclR-type" evidence="7">
    <location>
        <begin position="9"/>
        <end position="70"/>
    </location>
</feature>
<dbReference type="EMBL" id="JABAHY010000002">
    <property type="protein sequence ID" value="NLS08989.1"/>
    <property type="molecule type" value="Genomic_DNA"/>
</dbReference>
<evidence type="ECO:0000313" key="9">
    <source>
        <dbReference type="EMBL" id="NLS08989.1"/>
    </source>
</evidence>
<evidence type="ECO:0000256" key="1">
    <source>
        <dbReference type="ARBA" id="ARBA00022798"/>
    </source>
</evidence>
<evidence type="ECO:0000256" key="2">
    <source>
        <dbReference type="ARBA" id="ARBA00023015"/>
    </source>
</evidence>
<dbReference type="PANTHER" id="PTHR30136">
    <property type="entry name" value="HELIX-TURN-HELIX TRANSCRIPTIONAL REGULATOR, ICLR FAMILY"/>
    <property type="match status" value="1"/>
</dbReference>
<dbReference type="InterPro" id="IPR036388">
    <property type="entry name" value="WH-like_DNA-bd_sf"/>
</dbReference>
<dbReference type="GO" id="GO:0003700">
    <property type="term" value="F:DNA-binding transcription factor activity"/>
    <property type="evidence" value="ECO:0007669"/>
    <property type="project" value="TreeGrafter"/>
</dbReference>
<dbReference type="GO" id="GO:0006071">
    <property type="term" value="P:glycerol metabolic process"/>
    <property type="evidence" value="ECO:0007669"/>
    <property type="project" value="UniProtKB-KW"/>
</dbReference>
<dbReference type="SMART" id="SM00346">
    <property type="entry name" value="HTH_ICLR"/>
    <property type="match status" value="1"/>
</dbReference>
<reference evidence="9 10" key="1">
    <citation type="submission" date="2020-04" db="EMBL/GenBank/DDBJ databases">
        <title>Nesterenkonia sp. nov., isolated from marine sediment.</title>
        <authorList>
            <person name="Zhang G."/>
        </authorList>
    </citation>
    <scope>NUCLEOTIDE SEQUENCE [LARGE SCALE GENOMIC DNA]</scope>
    <source>
        <strain evidence="9 10">MY13</strain>
    </source>
</reference>
<gene>
    <name evidence="9" type="ORF">HGQ17_03015</name>
</gene>
<dbReference type="PANTHER" id="PTHR30136:SF35">
    <property type="entry name" value="HTH-TYPE TRANSCRIPTIONAL REGULATOR RV1719"/>
    <property type="match status" value="1"/>
</dbReference>
<accession>A0A7X8TI25</accession>
<comment type="function">
    <text evidence="5">May be an activator protein for the gylABX operon.</text>
</comment>
<keyword evidence="3" id="KW-0238">DNA-binding</keyword>
<dbReference type="Pfam" id="PF01614">
    <property type="entry name" value="IclR_C"/>
    <property type="match status" value="1"/>
</dbReference>
<dbReference type="InterPro" id="IPR014757">
    <property type="entry name" value="Tscrpt_reg_IclR_C"/>
</dbReference>
<dbReference type="AlphaFoldDB" id="A0A7X8TI25"/>
<sequence length="257" mass="27857">MKSSKAAPVQSVERAIQILELLREEPSLSMSEISRRLEVHRSTVFRVLGTLEAHDLVEQESARGSYRLGFGILRLASAVTDQIDFSRDAQGSCDALAERLNETVNAAILDEGYAVTITQAQGDQMVGVTRQYVGQRGPLHATSTGKMLLAHAGEEEFDRLISRGLESFTGMTMTAPDVLATELETVRRRGWASAVAEWERGINALAVPVRGSDGEVVAALSTTAPSFRLPESHFAEVAEILAEEAARLEARLGFFGG</sequence>
<evidence type="ECO:0000256" key="4">
    <source>
        <dbReference type="ARBA" id="ARBA00023163"/>
    </source>
</evidence>
<evidence type="ECO:0000313" key="10">
    <source>
        <dbReference type="Proteomes" id="UP000523139"/>
    </source>
</evidence>
<dbReference type="InterPro" id="IPR050707">
    <property type="entry name" value="HTH_MetabolicPath_Reg"/>
</dbReference>
<dbReference type="Pfam" id="PF09339">
    <property type="entry name" value="HTH_IclR"/>
    <property type="match status" value="1"/>
</dbReference>
<proteinExistence type="predicted"/>
<dbReference type="SUPFAM" id="SSF46785">
    <property type="entry name" value="Winged helix' DNA-binding domain"/>
    <property type="match status" value="1"/>
</dbReference>
<keyword evidence="10" id="KW-1185">Reference proteome</keyword>
<dbReference type="Proteomes" id="UP000523139">
    <property type="component" value="Unassembled WGS sequence"/>
</dbReference>
<dbReference type="GO" id="GO:0045892">
    <property type="term" value="P:negative regulation of DNA-templated transcription"/>
    <property type="evidence" value="ECO:0007669"/>
    <property type="project" value="TreeGrafter"/>
</dbReference>